<dbReference type="PANTHER" id="PTHR14340:SF4">
    <property type="entry name" value="MICROFIBRIL-ASSOCIATED GLYCOPROTEIN 3"/>
    <property type="match status" value="1"/>
</dbReference>
<dbReference type="InterPro" id="IPR003599">
    <property type="entry name" value="Ig_sub"/>
</dbReference>
<reference evidence="12 13" key="1">
    <citation type="journal article" date="2021" name="G3 (Bethesda)">
        <title>Improved contiguity of the threespine stickleback genome using long-read sequencing.</title>
        <authorList>
            <person name="Nath S."/>
            <person name="Shaw D.E."/>
            <person name="White M.A."/>
        </authorList>
    </citation>
    <scope>NUCLEOTIDE SEQUENCE [LARGE SCALE GENOMIC DNA]</scope>
    <source>
        <strain evidence="12 13">Lake Benthic</strain>
    </source>
</reference>
<dbReference type="InterPro" id="IPR013783">
    <property type="entry name" value="Ig-like_fold"/>
</dbReference>
<accession>A0AAQ4PZ28</accession>
<keyword evidence="9" id="KW-1133">Transmembrane helix</keyword>
<evidence type="ECO:0000256" key="1">
    <source>
        <dbReference type="ARBA" id="ARBA00004251"/>
    </source>
</evidence>
<dbReference type="PROSITE" id="PS50835">
    <property type="entry name" value="IG_LIKE"/>
    <property type="match status" value="1"/>
</dbReference>
<proteinExistence type="predicted"/>
<dbReference type="InterPro" id="IPR036179">
    <property type="entry name" value="Ig-like_dom_sf"/>
</dbReference>
<dbReference type="Ensembl" id="ENSGACT00000055715.1">
    <property type="protein sequence ID" value="ENSGACP00000044144.1"/>
    <property type="gene ID" value="ENSGACG00000035730.1"/>
</dbReference>
<feature type="compositionally biased region" description="Polar residues" evidence="8">
    <location>
        <begin position="334"/>
        <end position="347"/>
    </location>
</feature>
<dbReference type="InterPro" id="IPR003598">
    <property type="entry name" value="Ig_sub2"/>
</dbReference>
<dbReference type="Proteomes" id="UP000007635">
    <property type="component" value="Chromosome VII"/>
</dbReference>
<keyword evidence="9" id="KW-0812">Transmembrane</keyword>
<keyword evidence="5" id="KW-0393">Immunoglobulin domain</keyword>
<evidence type="ECO:0000313" key="12">
    <source>
        <dbReference type="Ensembl" id="ENSGACP00000044144.1"/>
    </source>
</evidence>
<dbReference type="PANTHER" id="PTHR14340">
    <property type="entry name" value="MICROFIBRIL-ASSOCIATED GLYCOPROTEIN 3"/>
    <property type="match status" value="1"/>
</dbReference>
<keyword evidence="4" id="KW-0325">Glycoprotein</keyword>
<feature type="region of interest" description="Disordered" evidence="8">
    <location>
        <begin position="258"/>
        <end position="297"/>
    </location>
</feature>
<dbReference type="SMART" id="SM00409">
    <property type="entry name" value="IG"/>
    <property type="match status" value="1"/>
</dbReference>
<evidence type="ECO:0000256" key="9">
    <source>
        <dbReference type="SAM" id="Phobius"/>
    </source>
</evidence>
<evidence type="ECO:0000256" key="5">
    <source>
        <dbReference type="ARBA" id="ARBA00023319"/>
    </source>
</evidence>
<keyword evidence="10" id="KW-0732">Signal</keyword>
<feature type="signal peptide" evidence="10">
    <location>
        <begin position="1"/>
        <end position="43"/>
    </location>
</feature>
<evidence type="ECO:0000256" key="8">
    <source>
        <dbReference type="SAM" id="MobiDB-lite"/>
    </source>
</evidence>
<evidence type="ECO:0000256" key="3">
    <source>
        <dbReference type="ARBA" id="ARBA00023136"/>
    </source>
</evidence>
<dbReference type="SUPFAM" id="SSF48726">
    <property type="entry name" value="Immunoglobulin"/>
    <property type="match status" value="1"/>
</dbReference>
<comment type="function">
    <text evidence="6">Component of the elastin-associated microfibrils.</text>
</comment>
<evidence type="ECO:0000313" key="13">
    <source>
        <dbReference type="Proteomes" id="UP000007635"/>
    </source>
</evidence>
<protein>
    <recommendedName>
        <fullName evidence="7">Microfibril-associated glycoprotein 3</fullName>
    </recommendedName>
</protein>
<feature type="domain" description="Ig-like" evidence="11">
    <location>
        <begin position="45"/>
        <end position="139"/>
    </location>
</feature>
<dbReference type="GO" id="GO:0005886">
    <property type="term" value="C:plasma membrane"/>
    <property type="evidence" value="ECO:0007669"/>
    <property type="project" value="UniProtKB-SubCell"/>
</dbReference>
<comment type="subcellular location">
    <subcellularLocation>
        <location evidence="1">Cell membrane</location>
        <topology evidence="1">Single-pass type I membrane protein</topology>
    </subcellularLocation>
</comment>
<keyword evidence="3 9" id="KW-0472">Membrane</keyword>
<keyword evidence="2" id="KW-1003">Cell membrane</keyword>
<evidence type="ECO:0000256" key="2">
    <source>
        <dbReference type="ARBA" id="ARBA00022475"/>
    </source>
</evidence>
<dbReference type="InterPro" id="IPR007110">
    <property type="entry name" value="Ig-like_dom"/>
</dbReference>
<feature type="chain" id="PRO_5042885136" description="Microfibril-associated glycoprotein 3" evidence="10">
    <location>
        <begin position="44"/>
        <end position="347"/>
    </location>
</feature>
<dbReference type="SMART" id="SM00408">
    <property type="entry name" value="IGc2"/>
    <property type="match status" value="1"/>
</dbReference>
<sequence>MQIPGVDSCSSPCELLSDMLPPHKHLLLLLLLAGLLLLGGGAGAPVGSEAESSARAGRVPSSGGSLLAKEGSSARIECNVTGGHEDIKWYNSKGHLLGDDAGGRWNLEENGVLNITVVSFEDRGLYTCVANGSESYAVTLRVAHTDSGLGLYYVVVCLVTFTVTMILNVARLCMVGSHLKKTERAINEFFRTEGAEKLQKAFEVAKRIPIVTSAKTLELAKVTQFKTMEFARHMEDLARSVPLPPLILNCRTSTEDVVQTGDADAGPGAEQRGKQVSRNRQAIGPASAGRDDDDDDAAAARQALLPSGGNHEGGVDVKVSVHTVSEGAGVSLHQPGSRTSVAYESNV</sequence>
<keyword evidence="13" id="KW-1185">Reference proteome</keyword>
<feature type="transmembrane region" description="Helical" evidence="9">
    <location>
        <begin position="150"/>
        <end position="174"/>
    </location>
</feature>
<feature type="region of interest" description="Disordered" evidence="8">
    <location>
        <begin position="328"/>
        <end position="347"/>
    </location>
</feature>
<dbReference type="Gene3D" id="2.60.40.10">
    <property type="entry name" value="Immunoglobulins"/>
    <property type="match status" value="1"/>
</dbReference>
<evidence type="ECO:0000256" key="7">
    <source>
        <dbReference type="ARBA" id="ARBA00049731"/>
    </source>
</evidence>
<evidence type="ECO:0000256" key="10">
    <source>
        <dbReference type="SAM" id="SignalP"/>
    </source>
</evidence>
<name>A0AAQ4PZ28_GASAC</name>
<dbReference type="Pfam" id="PF13927">
    <property type="entry name" value="Ig_3"/>
    <property type="match status" value="1"/>
</dbReference>
<dbReference type="GeneTree" id="ENSGT00390000011576"/>
<evidence type="ECO:0000256" key="6">
    <source>
        <dbReference type="ARBA" id="ARBA00049640"/>
    </source>
</evidence>
<dbReference type="AlphaFoldDB" id="A0AAQ4PZ28"/>
<reference evidence="12" key="3">
    <citation type="submission" date="2025-09" db="UniProtKB">
        <authorList>
            <consortium name="Ensembl"/>
        </authorList>
    </citation>
    <scope>IDENTIFICATION</scope>
</reference>
<evidence type="ECO:0000259" key="11">
    <source>
        <dbReference type="PROSITE" id="PS50835"/>
    </source>
</evidence>
<evidence type="ECO:0000256" key="4">
    <source>
        <dbReference type="ARBA" id="ARBA00023180"/>
    </source>
</evidence>
<reference evidence="12" key="2">
    <citation type="submission" date="2025-08" db="UniProtKB">
        <authorList>
            <consortium name="Ensembl"/>
        </authorList>
    </citation>
    <scope>IDENTIFICATION</scope>
</reference>
<dbReference type="CDD" id="cd00096">
    <property type="entry name" value="Ig"/>
    <property type="match status" value="1"/>
</dbReference>
<organism evidence="12 13">
    <name type="scientific">Gasterosteus aculeatus aculeatus</name>
    <name type="common">three-spined stickleback</name>
    <dbReference type="NCBI Taxonomy" id="481459"/>
    <lineage>
        <taxon>Eukaryota</taxon>
        <taxon>Metazoa</taxon>
        <taxon>Chordata</taxon>
        <taxon>Craniata</taxon>
        <taxon>Vertebrata</taxon>
        <taxon>Euteleostomi</taxon>
        <taxon>Actinopterygii</taxon>
        <taxon>Neopterygii</taxon>
        <taxon>Teleostei</taxon>
        <taxon>Neoteleostei</taxon>
        <taxon>Acanthomorphata</taxon>
        <taxon>Eupercaria</taxon>
        <taxon>Perciformes</taxon>
        <taxon>Cottioidei</taxon>
        <taxon>Gasterosteales</taxon>
        <taxon>Gasterosteidae</taxon>
        <taxon>Gasterosteus</taxon>
    </lineage>
</organism>